<evidence type="ECO:0000256" key="5">
    <source>
        <dbReference type="RuleBase" id="RU000461"/>
    </source>
</evidence>
<dbReference type="Gene3D" id="1.10.630.10">
    <property type="entry name" value="Cytochrome P450"/>
    <property type="match status" value="1"/>
</dbReference>
<evidence type="ECO:0000313" key="6">
    <source>
        <dbReference type="EMBL" id="KAF2238438.1"/>
    </source>
</evidence>
<protein>
    <submittedName>
        <fullName evidence="6">Cytochrome P450</fullName>
    </submittedName>
</protein>
<dbReference type="Proteomes" id="UP000800092">
    <property type="component" value="Unassembled WGS sequence"/>
</dbReference>
<dbReference type="GO" id="GO:0004497">
    <property type="term" value="F:monooxygenase activity"/>
    <property type="evidence" value="ECO:0007669"/>
    <property type="project" value="UniProtKB-KW"/>
</dbReference>
<dbReference type="PANTHER" id="PTHR24305">
    <property type="entry name" value="CYTOCHROME P450"/>
    <property type="match status" value="1"/>
</dbReference>
<dbReference type="InterPro" id="IPR001128">
    <property type="entry name" value="Cyt_P450"/>
</dbReference>
<dbReference type="PROSITE" id="PS00086">
    <property type="entry name" value="CYTOCHROME_P450"/>
    <property type="match status" value="1"/>
</dbReference>
<evidence type="ECO:0000313" key="7">
    <source>
        <dbReference type="Proteomes" id="UP000800092"/>
    </source>
</evidence>
<dbReference type="InterPro" id="IPR050121">
    <property type="entry name" value="Cytochrome_P450_monoxygenase"/>
</dbReference>
<keyword evidence="5" id="KW-0560">Oxidoreductase</keyword>
<dbReference type="InterPro" id="IPR036396">
    <property type="entry name" value="Cyt_P450_sf"/>
</dbReference>
<keyword evidence="4 5" id="KW-0349">Heme</keyword>
<dbReference type="GO" id="GO:0016705">
    <property type="term" value="F:oxidoreductase activity, acting on paired donors, with incorporation or reduction of molecular oxygen"/>
    <property type="evidence" value="ECO:0007669"/>
    <property type="project" value="InterPro"/>
</dbReference>
<dbReference type="PRINTS" id="PR00385">
    <property type="entry name" value="P450"/>
</dbReference>
<sequence length="495" mass="56979">MKPGLKSIPGPILAKFTDLWRFYYTRNGTMKEKIQELHHQYGTLVRLGPNVVSISDARMVEDIYGIKAEFPKSARYTTSQAFIDGEIVHTVFGTQDKTEHSKLKRPVASIYSMSSVASYEPLVDSSIVKFVHTLNERFISTGKICPIDQWFQYLAMDTISVILMSRPMGFIDQGRDVDSLLEHLYHDFNRRLHFGIFPRLDRLLTKNKLVYWFFGNMTPRVFLKASQLLGERNEIRKGKDNEIFPHEMGRDFTSRFLEQKQKNPDGISDRMLLAYITLNIFAGSDTTAVTMRAILYYLMKTPRVLSNLRAELAAANLPFPAPFSLTNKLPYLNAVIKEAMRIHPITGAELFERVVPASGLRVRDSDLVIPEGTTVGVTGWTVHFDRRVYGADVAVFRPERWMREEKESEEAFRERMDRMGRADVRFGKGSRSCLGRHVAELELFKIIPVLVDLLEFEMDPPDKEWEVEYLFLSKQTGMDVKIKWRQGIAKEEILG</sequence>
<comment type="similarity">
    <text evidence="5">Belongs to the cytochrome P450 family.</text>
</comment>
<organism evidence="6 7">
    <name type="scientific">Viridothelium virens</name>
    <name type="common">Speckled blister lichen</name>
    <name type="synonym">Trypethelium virens</name>
    <dbReference type="NCBI Taxonomy" id="1048519"/>
    <lineage>
        <taxon>Eukaryota</taxon>
        <taxon>Fungi</taxon>
        <taxon>Dikarya</taxon>
        <taxon>Ascomycota</taxon>
        <taxon>Pezizomycotina</taxon>
        <taxon>Dothideomycetes</taxon>
        <taxon>Dothideomycetes incertae sedis</taxon>
        <taxon>Trypetheliales</taxon>
        <taxon>Trypetheliaceae</taxon>
        <taxon>Viridothelium</taxon>
    </lineage>
</organism>
<dbReference type="AlphaFoldDB" id="A0A6A6HKV0"/>
<keyword evidence="5" id="KW-0503">Monooxygenase</keyword>
<dbReference type="PANTHER" id="PTHR24305:SF180">
    <property type="entry name" value="P450, PUTATIVE (EUROFUNG)-RELATED"/>
    <property type="match status" value="1"/>
</dbReference>
<keyword evidence="7" id="KW-1185">Reference proteome</keyword>
<evidence type="ECO:0000256" key="3">
    <source>
        <dbReference type="ARBA" id="ARBA00023004"/>
    </source>
</evidence>
<reference evidence="6" key="1">
    <citation type="journal article" date="2020" name="Stud. Mycol.">
        <title>101 Dothideomycetes genomes: a test case for predicting lifestyles and emergence of pathogens.</title>
        <authorList>
            <person name="Haridas S."/>
            <person name="Albert R."/>
            <person name="Binder M."/>
            <person name="Bloem J."/>
            <person name="Labutti K."/>
            <person name="Salamov A."/>
            <person name="Andreopoulos B."/>
            <person name="Baker S."/>
            <person name="Barry K."/>
            <person name="Bills G."/>
            <person name="Bluhm B."/>
            <person name="Cannon C."/>
            <person name="Castanera R."/>
            <person name="Culley D."/>
            <person name="Daum C."/>
            <person name="Ezra D."/>
            <person name="Gonzalez J."/>
            <person name="Henrissat B."/>
            <person name="Kuo A."/>
            <person name="Liang C."/>
            <person name="Lipzen A."/>
            <person name="Lutzoni F."/>
            <person name="Magnuson J."/>
            <person name="Mondo S."/>
            <person name="Nolan M."/>
            <person name="Ohm R."/>
            <person name="Pangilinan J."/>
            <person name="Park H.-J."/>
            <person name="Ramirez L."/>
            <person name="Alfaro M."/>
            <person name="Sun H."/>
            <person name="Tritt A."/>
            <person name="Yoshinaga Y."/>
            <person name="Zwiers L.-H."/>
            <person name="Turgeon B."/>
            <person name="Goodwin S."/>
            <person name="Spatafora J."/>
            <person name="Crous P."/>
            <person name="Grigoriev I."/>
        </authorList>
    </citation>
    <scope>NUCLEOTIDE SEQUENCE</scope>
    <source>
        <strain evidence="6">Tuck. ex Michener</strain>
    </source>
</reference>
<evidence type="ECO:0000256" key="4">
    <source>
        <dbReference type="PIRSR" id="PIRSR602401-1"/>
    </source>
</evidence>
<comment type="cofactor">
    <cofactor evidence="1 4">
        <name>heme</name>
        <dbReference type="ChEBI" id="CHEBI:30413"/>
    </cofactor>
</comment>
<dbReference type="InterPro" id="IPR002401">
    <property type="entry name" value="Cyt_P450_E_grp-I"/>
</dbReference>
<gene>
    <name evidence="6" type="ORF">EV356DRAFT_507570</name>
</gene>
<keyword evidence="3 4" id="KW-0408">Iron</keyword>
<dbReference type="GO" id="GO:0020037">
    <property type="term" value="F:heme binding"/>
    <property type="evidence" value="ECO:0007669"/>
    <property type="project" value="InterPro"/>
</dbReference>
<dbReference type="InterPro" id="IPR017972">
    <property type="entry name" value="Cyt_P450_CS"/>
</dbReference>
<keyword evidence="2 4" id="KW-0479">Metal-binding</keyword>
<dbReference type="CDD" id="cd11060">
    <property type="entry name" value="CYP57A1-like"/>
    <property type="match status" value="1"/>
</dbReference>
<proteinExistence type="inferred from homology"/>
<accession>A0A6A6HKV0</accession>
<name>A0A6A6HKV0_VIRVR</name>
<dbReference type="GO" id="GO:0005506">
    <property type="term" value="F:iron ion binding"/>
    <property type="evidence" value="ECO:0007669"/>
    <property type="project" value="InterPro"/>
</dbReference>
<dbReference type="PRINTS" id="PR00463">
    <property type="entry name" value="EP450I"/>
</dbReference>
<dbReference type="Pfam" id="PF00067">
    <property type="entry name" value="p450"/>
    <property type="match status" value="1"/>
</dbReference>
<dbReference type="SUPFAM" id="SSF48264">
    <property type="entry name" value="Cytochrome P450"/>
    <property type="match status" value="1"/>
</dbReference>
<evidence type="ECO:0000256" key="1">
    <source>
        <dbReference type="ARBA" id="ARBA00001971"/>
    </source>
</evidence>
<evidence type="ECO:0000256" key="2">
    <source>
        <dbReference type="ARBA" id="ARBA00022723"/>
    </source>
</evidence>
<dbReference type="EMBL" id="ML991776">
    <property type="protein sequence ID" value="KAF2238438.1"/>
    <property type="molecule type" value="Genomic_DNA"/>
</dbReference>
<feature type="binding site" description="axial binding residue" evidence="4">
    <location>
        <position position="433"/>
    </location>
    <ligand>
        <name>heme</name>
        <dbReference type="ChEBI" id="CHEBI:30413"/>
    </ligand>
    <ligandPart>
        <name>Fe</name>
        <dbReference type="ChEBI" id="CHEBI:18248"/>
    </ligandPart>
</feature>
<dbReference type="OrthoDB" id="3934656at2759"/>